<reference evidence="2 3" key="1">
    <citation type="submission" date="2014-11" db="EMBL/GenBank/DDBJ databases">
        <title>Genetic blueprint of the zoonotic pathogen Toxocara canis.</title>
        <authorList>
            <person name="Zhu X.-Q."/>
            <person name="Korhonen P.K."/>
            <person name="Cai H."/>
            <person name="Young N.D."/>
            <person name="Nejsum P."/>
            <person name="von Samson-Himmelstjerna G."/>
            <person name="Boag P.R."/>
            <person name="Tan P."/>
            <person name="Li Q."/>
            <person name="Min J."/>
            <person name="Yang Y."/>
            <person name="Wang X."/>
            <person name="Fang X."/>
            <person name="Hall R.S."/>
            <person name="Hofmann A."/>
            <person name="Sternberg P.W."/>
            <person name="Jex A.R."/>
            <person name="Gasser R.B."/>
        </authorList>
    </citation>
    <scope>NUCLEOTIDE SEQUENCE [LARGE SCALE GENOMIC DNA]</scope>
    <source>
        <strain evidence="2">PN_DK_2014</strain>
    </source>
</reference>
<keyword evidence="3" id="KW-1185">Reference proteome</keyword>
<evidence type="ECO:0000313" key="2">
    <source>
        <dbReference type="EMBL" id="KHN79930.1"/>
    </source>
</evidence>
<feature type="compositionally biased region" description="Basic and acidic residues" evidence="1">
    <location>
        <begin position="335"/>
        <end position="347"/>
    </location>
</feature>
<dbReference type="OrthoDB" id="10677553at2759"/>
<feature type="region of interest" description="Disordered" evidence="1">
    <location>
        <begin position="506"/>
        <end position="528"/>
    </location>
</feature>
<comment type="caution">
    <text evidence="2">The sequence shown here is derived from an EMBL/GenBank/DDBJ whole genome shotgun (WGS) entry which is preliminary data.</text>
</comment>
<dbReference type="Proteomes" id="UP000031036">
    <property type="component" value="Unassembled WGS sequence"/>
</dbReference>
<name>A0A0B2VG21_TOXCA</name>
<evidence type="ECO:0000256" key="1">
    <source>
        <dbReference type="SAM" id="MobiDB-lite"/>
    </source>
</evidence>
<gene>
    <name evidence="2" type="ORF">Tcan_08709</name>
</gene>
<protein>
    <submittedName>
        <fullName evidence="2">Uncharacterized protein</fullName>
    </submittedName>
</protein>
<feature type="compositionally biased region" description="Basic residues" evidence="1">
    <location>
        <begin position="358"/>
        <end position="367"/>
    </location>
</feature>
<organism evidence="2 3">
    <name type="scientific">Toxocara canis</name>
    <name type="common">Canine roundworm</name>
    <dbReference type="NCBI Taxonomy" id="6265"/>
    <lineage>
        <taxon>Eukaryota</taxon>
        <taxon>Metazoa</taxon>
        <taxon>Ecdysozoa</taxon>
        <taxon>Nematoda</taxon>
        <taxon>Chromadorea</taxon>
        <taxon>Rhabditida</taxon>
        <taxon>Spirurina</taxon>
        <taxon>Ascaridomorpha</taxon>
        <taxon>Ascaridoidea</taxon>
        <taxon>Toxocaridae</taxon>
        <taxon>Toxocara</taxon>
    </lineage>
</organism>
<proteinExistence type="predicted"/>
<accession>A0A0B2VG21</accession>
<sequence length="610" mass="68541">MTRERFFALNQFDGIIYACTKTAKIESIYSPQFGVIVVESDTKPIENRIRPLEGNSCKFSAYYKEGRWYANRITVMSSPPLQLERKPDRCVMKGIAVVCGVHDTIAWLWSDILGRVLVKQELAKDLSSLTCVEFRAMKCSIREPSVGYEAVSVTVMNEKVFLSEILRFKGSVTVEENGLARINEQLCVLLVDDSRAEEPLMRGAQLLPAGSKASLLYFEHYDGNADELVSVFITQKSKIVEGISDGAFSTRRYPDRMQQVYHIGRLPKGAEIERNGKEEVMAGISEETKEDTSVFETMSDEDESHNLLIFRCTDEEPLQEPAVVAAMDSDDHIDGEKAVENKKREQRASSGEDGSRSSSKRPLKQKHSTSGAEIERNGKEEVMAGISEETKEDTSVFETMSDGLFAGEGSSGVDNDSMELSEDFLLDADLFDKALIEEYLREKRLRFKCARRRCAEDEASSKEELLRVEGLSSDCRVEETEEALAKEPIKDNEHVEHEEHSTMCCLEEEEPQGEERQNEQPTKLQHSNAKAFVEGSISAGDEERVGELVENEELSEVKDANGERSDSECDTQKNDALVEGLLEIVKHEVGFRIFQILFLSLISKSCSRNS</sequence>
<evidence type="ECO:0000313" key="3">
    <source>
        <dbReference type="Proteomes" id="UP000031036"/>
    </source>
</evidence>
<feature type="region of interest" description="Disordered" evidence="1">
    <location>
        <begin position="335"/>
        <end position="380"/>
    </location>
</feature>
<dbReference type="EMBL" id="JPKZ01001803">
    <property type="protein sequence ID" value="KHN79930.1"/>
    <property type="molecule type" value="Genomic_DNA"/>
</dbReference>
<dbReference type="AlphaFoldDB" id="A0A0B2VG21"/>